<evidence type="ECO:0000256" key="2">
    <source>
        <dbReference type="SAM" id="SignalP"/>
    </source>
</evidence>
<dbReference type="AlphaFoldDB" id="A0A8D8XRY7"/>
<evidence type="ECO:0008006" key="4">
    <source>
        <dbReference type="Google" id="ProtNLM"/>
    </source>
</evidence>
<reference evidence="3" key="1">
    <citation type="submission" date="2021-05" db="EMBL/GenBank/DDBJ databases">
        <authorList>
            <person name="Alioto T."/>
            <person name="Alioto T."/>
            <person name="Gomez Garrido J."/>
        </authorList>
    </citation>
    <scope>NUCLEOTIDE SEQUENCE</scope>
</reference>
<name>A0A8D8XRY7_9HEMI</name>
<protein>
    <recommendedName>
        <fullName evidence="4">Secreted protein</fullName>
    </recommendedName>
</protein>
<proteinExistence type="predicted"/>
<organism evidence="3">
    <name type="scientific">Cacopsylla melanoneura</name>
    <dbReference type="NCBI Taxonomy" id="428564"/>
    <lineage>
        <taxon>Eukaryota</taxon>
        <taxon>Metazoa</taxon>
        <taxon>Ecdysozoa</taxon>
        <taxon>Arthropoda</taxon>
        <taxon>Hexapoda</taxon>
        <taxon>Insecta</taxon>
        <taxon>Pterygota</taxon>
        <taxon>Neoptera</taxon>
        <taxon>Paraneoptera</taxon>
        <taxon>Hemiptera</taxon>
        <taxon>Sternorrhyncha</taxon>
        <taxon>Psylloidea</taxon>
        <taxon>Psyllidae</taxon>
        <taxon>Psyllinae</taxon>
        <taxon>Cacopsylla</taxon>
    </lineage>
</organism>
<feature type="compositionally biased region" description="Basic and acidic residues" evidence="1">
    <location>
        <begin position="32"/>
        <end position="68"/>
    </location>
</feature>
<feature type="signal peptide" evidence="2">
    <location>
        <begin position="1"/>
        <end position="28"/>
    </location>
</feature>
<dbReference type="EMBL" id="HBUF01343998">
    <property type="protein sequence ID" value="CAG6707263.1"/>
    <property type="molecule type" value="Transcribed_RNA"/>
</dbReference>
<keyword evidence="2" id="KW-0732">Signal</keyword>
<feature type="region of interest" description="Disordered" evidence="1">
    <location>
        <begin position="31"/>
        <end position="99"/>
    </location>
</feature>
<feature type="chain" id="PRO_5034481902" description="Secreted protein" evidence="2">
    <location>
        <begin position="29"/>
        <end position="99"/>
    </location>
</feature>
<evidence type="ECO:0000313" key="3">
    <source>
        <dbReference type="EMBL" id="CAG6707263.1"/>
    </source>
</evidence>
<evidence type="ECO:0000256" key="1">
    <source>
        <dbReference type="SAM" id="MobiDB-lite"/>
    </source>
</evidence>
<accession>A0A8D8XRY7</accession>
<sequence length="99" mass="11664">MHLTLFHGQNHWILQLLLNLICNIHLSGRLDQSGHESHTRHPRARDHQQCTSERDSQRREHVDSEHKRRETRRPGILYVPSEHEPYDQTDGVPRSGHSP</sequence>